<sequence length="360" mass="38713">MGPMGTARKGHPLARTGNVGRRPSGEVQAALDVDGRARELRQYIERFPQASVLVLGDLILDHYVWGRVTRISPEAPVPVVHVESEEYKLGGAANVFNNIHALGGQADICGVVGSDDAGRCLLRELGLKRKGRGGVIIDPERPTTRKTRVVAHNQQVVRFDVERRHELTALYQRRIIRYVESRLRHLSCLVVSDYAKGVVTGPLMAELTRLAAERGVPILVDPKVEHFSFYKGVTVVTPNHLEATQAAGVRGDDDQAIVEAGTVIRQRLGCQAVLVTRGEKGMSLFEGDGVQWHIPTRARQVYDVTGAGDTVVGTLALALATGANLRDSALLANQAAGLVVGMVGTATVTGKQLGASLEHG</sequence>
<proteinExistence type="predicted"/>
<dbReference type="PANTHER" id="PTHR46969:SF1">
    <property type="entry name" value="BIFUNCTIONAL PROTEIN HLDE"/>
    <property type="match status" value="1"/>
</dbReference>
<evidence type="ECO:0000256" key="2">
    <source>
        <dbReference type="ARBA" id="ARBA00022777"/>
    </source>
</evidence>
<dbReference type="InterPro" id="IPR011611">
    <property type="entry name" value="PfkB_dom"/>
</dbReference>
<dbReference type="SUPFAM" id="SSF53613">
    <property type="entry name" value="Ribokinase-like"/>
    <property type="match status" value="1"/>
</dbReference>
<dbReference type="PANTHER" id="PTHR46969">
    <property type="entry name" value="BIFUNCTIONAL PROTEIN HLDE"/>
    <property type="match status" value="1"/>
</dbReference>
<name>A0AA86N0M1_9BACT</name>
<evidence type="ECO:0000256" key="3">
    <source>
        <dbReference type="SAM" id="MobiDB-lite"/>
    </source>
</evidence>
<accession>A0AA86N0M1</accession>
<dbReference type="InterPro" id="IPR011913">
    <property type="entry name" value="RfaE_dom_I"/>
</dbReference>
<dbReference type="CDD" id="cd01172">
    <property type="entry name" value="RfaE_like"/>
    <property type="match status" value="1"/>
</dbReference>
<dbReference type="GO" id="GO:0016773">
    <property type="term" value="F:phosphotransferase activity, alcohol group as acceptor"/>
    <property type="evidence" value="ECO:0007669"/>
    <property type="project" value="InterPro"/>
</dbReference>
<dbReference type="GO" id="GO:0033785">
    <property type="term" value="F:heptose 7-phosphate kinase activity"/>
    <property type="evidence" value="ECO:0007669"/>
    <property type="project" value="TreeGrafter"/>
</dbReference>
<dbReference type="KEGG" id="nti:DNFV4_02932"/>
<evidence type="ECO:0000313" key="5">
    <source>
        <dbReference type="EMBL" id="CAI4032502.1"/>
    </source>
</evidence>
<dbReference type="Gene3D" id="3.40.1190.20">
    <property type="match status" value="1"/>
</dbReference>
<organism evidence="5 6">
    <name type="scientific">Nitrospira tepida</name>
    <dbReference type="NCBI Taxonomy" id="2973512"/>
    <lineage>
        <taxon>Bacteria</taxon>
        <taxon>Pseudomonadati</taxon>
        <taxon>Nitrospirota</taxon>
        <taxon>Nitrospiria</taxon>
        <taxon>Nitrospirales</taxon>
        <taxon>Nitrospiraceae</taxon>
        <taxon>Nitrospira</taxon>
    </lineage>
</organism>
<keyword evidence="1" id="KW-0808">Transferase</keyword>
<feature type="domain" description="Carbohydrate kinase PfkB" evidence="4">
    <location>
        <begin position="51"/>
        <end position="347"/>
    </location>
</feature>
<dbReference type="GO" id="GO:0033786">
    <property type="term" value="F:heptose-1-phosphate adenylyltransferase activity"/>
    <property type="evidence" value="ECO:0007669"/>
    <property type="project" value="TreeGrafter"/>
</dbReference>
<dbReference type="FunFam" id="3.40.1190.20:FF:000002">
    <property type="entry name" value="Bifunctional protein HldE"/>
    <property type="match status" value="1"/>
</dbReference>
<protein>
    <submittedName>
        <fullName evidence="5">D-beta-D-heptose 7-phosphate kinase, domain I of bifunctional protein HldE</fullName>
    </submittedName>
</protein>
<dbReference type="Proteomes" id="UP001179121">
    <property type="component" value="Chromosome"/>
</dbReference>
<evidence type="ECO:0000313" key="6">
    <source>
        <dbReference type="Proteomes" id="UP001179121"/>
    </source>
</evidence>
<evidence type="ECO:0000259" key="4">
    <source>
        <dbReference type="Pfam" id="PF00294"/>
    </source>
</evidence>
<evidence type="ECO:0000256" key="1">
    <source>
        <dbReference type="ARBA" id="ARBA00022679"/>
    </source>
</evidence>
<gene>
    <name evidence="5" type="ORF">DNFV4_02932</name>
</gene>
<feature type="region of interest" description="Disordered" evidence="3">
    <location>
        <begin position="1"/>
        <end position="22"/>
    </location>
</feature>
<dbReference type="GO" id="GO:0005829">
    <property type="term" value="C:cytosol"/>
    <property type="evidence" value="ECO:0007669"/>
    <property type="project" value="TreeGrafter"/>
</dbReference>
<dbReference type="AlphaFoldDB" id="A0AA86N0M1"/>
<dbReference type="Pfam" id="PF00294">
    <property type="entry name" value="PfkB"/>
    <property type="match status" value="1"/>
</dbReference>
<dbReference type="EMBL" id="OX365700">
    <property type="protein sequence ID" value="CAI4032502.1"/>
    <property type="molecule type" value="Genomic_DNA"/>
</dbReference>
<reference evidence="5" key="1">
    <citation type="submission" date="2022-10" db="EMBL/GenBank/DDBJ databases">
        <authorList>
            <person name="Koch H."/>
        </authorList>
    </citation>
    <scope>NUCLEOTIDE SEQUENCE</scope>
    <source>
        <strain evidence="5">DNF</strain>
    </source>
</reference>
<keyword evidence="6" id="KW-1185">Reference proteome</keyword>
<dbReference type="NCBIfam" id="TIGR02198">
    <property type="entry name" value="rfaE_dom_I"/>
    <property type="match status" value="1"/>
</dbReference>
<dbReference type="InterPro" id="IPR029056">
    <property type="entry name" value="Ribokinase-like"/>
</dbReference>
<keyword evidence="2 5" id="KW-0418">Kinase</keyword>